<gene>
    <name evidence="3" type="ORF">L249_3608</name>
</gene>
<dbReference type="InterPro" id="IPR019832">
    <property type="entry name" value="Mn/Fe_SOD_C"/>
</dbReference>
<organism evidence="3 4">
    <name type="scientific">Ophiocordyceps polyrhachis-furcata BCC 54312</name>
    <dbReference type="NCBI Taxonomy" id="1330021"/>
    <lineage>
        <taxon>Eukaryota</taxon>
        <taxon>Fungi</taxon>
        <taxon>Dikarya</taxon>
        <taxon>Ascomycota</taxon>
        <taxon>Pezizomycotina</taxon>
        <taxon>Sordariomycetes</taxon>
        <taxon>Hypocreomycetidae</taxon>
        <taxon>Hypocreales</taxon>
        <taxon>Ophiocordycipitaceae</taxon>
        <taxon>Ophiocordyceps</taxon>
    </lineage>
</organism>
<dbReference type="GO" id="GO:0046872">
    <property type="term" value="F:metal ion binding"/>
    <property type="evidence" value="ECO:0007669"/>
    <property type="project" value="InterPro"/>
</dbReference>
<dbReference type="Pfam" id="PF02777">
    <property type="entry name" value="Sod_Fe_C"/>
    <property type="match status" value="2"/>
</dbReference>
<dbReference type="SUPFAM" id="SSF54719">
    <property type="entry name" value="Fe,Mn superoxide dismutase (SOD), C-terminal domain"/>
    <property type="match status" value="1"/>
</dbReference>
<dbReference type="Proteomes" id="UP000253664">
    <property type="component" value="Unassembled WGS sequence"/>
</dbReference>
<dbReference type="SUPFAM" id="SSF46609">
    <property type="entry name" value="Fe,Mn superoxide dismutase (SOD), N-terminal domain"/>
    <property type="match status" value="1"/>
</dbReference>
<dbReference type="InterPro" id="IPR036314">
    <property type="entry name" value="SOD_C_sf"/>
</dbReference>
<dbReference type="Gene3D" id="3.55.40.20">
    <property type="entry name" value="Iron/manganese superoxide dismutase, C-terminal domain"/>
    <property type="match status" value="1"/>
</dbReference>
<dbReference type="GO" id="GO:0004784">
    <property type="term" value="F:superoxide dismutase activity"/>
    <property type="evidence" value="ECO:0007669"/>
    <property type="project" value="InterPro"/>
</dbReference>
<feature type="domain" description="Manganese/iron superoxide dismutase C-terminal" evidence="2">
    <location>
        <begin position="213"/>
        <end position="272"/>
    </location>
</feature>
<reference evidence="3 4" key="1">
    <citation type="journal article" date="2015" name="BMC Genomics">
        <title>Insights from the genome of Ophiocordyceps polyrhachis-furcata to pathogenicity and host specificity in insect fungi.</title>
        <authorList>
            <person name="Wichadakul D."/>
            <person name="Kobmoo N."/>
            <person name="Ingsriswang S."/>
            <person name="Tangphatsornruang S."/>
            <person name="Chantasingh D."/>
            <person name="Luangsa-ard J.J."/>
            <person name="Eurwilaichitr L."/>
        </authorList>
    </citation>
    <scope>NUCLEOTIDE SEQUENCE [LARGE SCALE GENOMIC DNA]</scope>
    <source>
        <strain evidence="3 4">BCC 54312</strain>
    </source>
</reference>
<dbReference type="PANTHER" id="PTHR43595:SF2">
    <property type="entry name" value="SMALL RIBOSOMAL SUBUNIT PROTEIN MS42"/>
    <property type="match status" value="1"/>
</dbReference>
<name>A0A367LMH8_9HYPO</name>
<dbReference type="EMBL" id="LKCN02000002">
    <property type="protein sequence ID" value="RCI15618.1"/>
    <property type="molecule type" value="Genomic_DNA"/>
</dbReference>
<proteinExistence type="predicted"/>
<dbReference type="OrthoDB" id="275227at2759"/>
<evidence type="ECO:0000259" key="2">
    <source>
        <dbReference type="Pfam" id="PF02777"/>
    </source>
</evidence>
<dbReference type="STRING" id="1330021.A0A367LMH8"/>
<dbReference type="GO" id="GO:0005737">
    <property type="term" value="C:cytoplasm"/>
    <property type="evidence" value="ECO:0007669"/>
    <property type="project" value="TreeGrafter"/>
</dbReference>
<dbReference type="InterPro" id="IPR036324">
    <property type="entry name" value="Mn/Fe_SOD_N_sf"/>
</dbReference>
<evidence type="ECO:0000313" key="3">
    <source>
        <dbReference type="EMBL" id="RCI15618.1"/>
    </source>
</evidence>
<keyword evidence="4" id="KW-1185">Reference proteome</keyword>
<dbReference type="AlphaFoldDB" id="A0A367LMH8"/>
<comment type="function">
    <text evidence="1">Component of the mitochondrial ribosome (mitoribosome), a dedicated translation machinery responsible for the synthesis of mitochondrial genome-encoded proteins, including at least some of the essential transmembrane subunits of the mitochondrial respiratory chain. The mitoribosomes are attached to the mitochondrial inner membrane and translation products are cotranslationally integrated into the membrane.</text>
</comment>
<dbReference type="PANTHER" id="PTHR43595">
    <property type="entry name" value="37S RIBOSOMAL PROTEIN S26, MITOCHONDRIAL"/>
    <property type="match status" value="1"/>
</dbReference>
<sequence>MLRPLSRTLLLPPQCRRRIPLKAPLLLRRKYHEVPILQHDFSNGLDGFMTPEGFELAWTLNQTSLLSKLNAMCETENSAFSGMQIKTIILETARSPRYAPIFNHASMAHNNHFYFNGLSPVPAVPIPPVLQKELENSFSSIDSLFKEFIYTAAAMFGPGFVWLVKAGSCDYRILTTYLAGSPYAGAHWRKQSTDMNTVAREGTADPHLQRTWSSKNRDKTLPPGGIHVNPVLCLNTWEHAWLYDWGHGINGDGGKVNFATNWWTYIDWERVSSLSNLNKPEFKGA</sequence>
<accession>A0A367LMH8</accession>
<protein>
    <recommendedName>
        <fullName evidence="2">Manganese/iron superoxide dismutase C-terminal domain-containing protein</fullName>
    </recommendedName>
</protein>
<feature type="domain" description="Manganese/iron superoxide dismutase C-terminal" evidence="2">
    <location>
        <begin position="130"/>
        <end position="183"/>
    </location>
</feature>
<evidence type="ECO:0000256" key="1">
    <source>
        <dbReference type="ARBA" id="ARBA00037226"/>
    </source>
</evidence>
<comment type="caution">
    <text evidence="3">The sequence shown here is derived from an EMBL/GenBank/DDBJ whole genome shotgun (WGS) entry which is preliminary data.</text>
</comment>
<evidence type="ECO:0000313" key="4">
    <source>
        <dbReference type="Proteomes" id="UP000253664"/>
    </source>
</evidence>